<keyword evidence="3" id="KW-1185">Reference proteome</keyword>
<gene>
    <name evidence="2" type="ORF">AXG93_285s1520</name>
</gene>
<protein>
    <submittedName>
        <fullName evidence="2">Uncharacterized protein</fullName>
    </submittedName>
</protein>
<evidence type="ECO:0000313" key="3">
    <source>
        <dbReference type="Proteomes" id="UP000077202"/>
    </source>
</evidence>
<feature type="compositionally biased region" description="Low complexity" evidence="1">
    <location>
        <begin position="31"/>
        <end position="40"/>
    </location>
</feature>
<comment type="caution">
    <text evidence="2">The sequence shown here is derived from an EMBL/GenBank/DDBJ whole genome shotgun (WGS) entry which is preliminary data.</text>
</comment>
<evidence type="ECO:0000313" key="2">
    <source>
        <dbReference type="EMBL" id="OAE23493.1"/>
    </source>
</evidence>
<dbReference type="AlphaFoldDB" id="A0A176VSX3"/>
<feature type="region of interest" description="Disordered" evidence="1">
    <location>
        <begin position="1"/>
        <end position="90"/>
    </location>
</feature>
<sequence length="190" mass="21129">MDGTDLVDPESNHGTVKRQWHFPSPTPTPTPGRGRVNPRPKAQARLPSRLINPRPQHNDHDDLEGDGVGGCSRWNPRAGPRGKKVGFEPGPGLDCNYKNVQTAGQKWPQQKPLPIYSPKALRPSHNESQAPRAREFDWPRTRGQERIELNVSNRSTSAFELRYQKREDSGLNVWTGPSGPPTPPPDLTSG</sequence>
<feature type="compositionally biased region" description="Pro residues" evidence="1">
    <location>
        <begin position="178"/>
        <end position="190"/>
    </location>
</feature>
<proteinExistence type="predicted"/>
<dbReference type="Proteomes" id="UP000077202">
    <property type="component" value="Unassembled WGS sequence"/>
</dbReference>
<feature type="region of interest" description="Disordered" evidence="1">
    <location>
        <begin position="163"/>
        <end position="190"/>
    </location>
</feature>
<accession>A0A176VSX3</accession>
<name>A0A176VSX3_MARPO</name>
<dbReference type="EMBL" id="LVLJ01002837">
    <property type="protein sequence ID" value="OAE23493.1"/>
    <property type="molecule type" value="Genomic_DNA"/>
</dbReference>
<feature type="compositionally biased region" description="Basic and acidic residues" evidence="1">
    <location>
        <begin position="132"/>
        <end position="144"/>
    </location>
</feature>
<organism evidence="2 3">
    <name type="scientific">Marchantia polymorpha subsp. ruderalis</name>
    <dbReference type="NCBI Taxonomy" id="1480154"/>
    <lineage>
        <taxon>Eukaryota</taxon>
        <taxon>Viridiplantae</taxon>
        <taxon>Streptophyta</taxon>
        <taxon>Embryophyta</taxon>
        <taxon>Marchantiophyta</taxon>
        <taxon>Marchantiopsida</taxon>
        <taxon>Marchantiidae</taxon>
        <taxon>Marchantiales</taxon>
        <taxon>Marchantiaceae</taxon>
        <taxon>Marchantia</taxon>
    </lineage>
</organism>
<reference evidence="2" key="1">
    <citation type="submission" date="2016-03" db="EMBL/GenBank/DDBJ databases">
        <title>Mechanisms controlling the formation of the plant cell surface in tip-growing cells are functionally conserved among land plants.</title>
        <authorList>
            <person name="Honkanen S."/>
            <person name="Jones V.A."/>
            <person name="Morieri G."/>
            <person name="Champion C."/>
            <person name="Hetherington A.J."/>
            <person name="Kelly S."/>
            <person name="Saint-Marcoux D."/>
            <person name="Proust H."/>
            <person name="Prescott H."/>
            <person name="Dolan L."/>
        </authorList>
    </citation>
    <scope>NUCLEOTIDE SEQUENCE [LARGE SCALE GENOMIC DNA]</scope>
    <source>
        <tissue evidence="2">Whole gametophyte</tissue>
    </source>
</reference>
<feature type="region of interest" description="Disordered" evidence="1">
    <location>
        <begin position="103"/>
        <end position="144"/>
    </location>
</feature>
<evidence type="ECO:0000256" key="1">
    <source>
        <dbReference type="SAM" id="MobiDB-lite"/>
    </source>
</evidence>